<dbReference type="InterPro" id="IPR011009">
    <property type="entry name" value="Kinase-like_dom_sf"/>
</dbReference>
<reference evidence="3 4" key="1">
    <citation type="submission" date="2014-04" db="EMBL/GenBank/DDBJ databases">
        <authorList>
            <consortium name="DOE Joint Genome Institute"/>
            <person name="Kuo A."/>
            <person name="Ruytinx J."/>
            <person name="Rineau F."/>
            <person name="Colpaert J."/>
            <person name="Kohler A."/>
            <person name="Nagy L.G."/>
            <person name="Floudas D."/>
            <person name="Copeland A."/>
            <person name="Barry K.W."/>
            <person name="Cichocki N."/>
            <person name="Veneault-Fourrey C."/>
            <person name="LaButti K."/>
            <person name="Lindquist E.A."/>
            <person name="Lipzen A."/>
            <person name="Lundell T."/>
            <person name="Morin E."/>
            <person name="Murat C."/>
            <person name="Sun H."/>
            <person name="Tunlid A."/>
            <person name="Henrissat B."/>
            <person name="Grigoriev I.V."/>
            <person name="Hibbett D.S."/>
            <person name="Martin F."/>
            <person name="Nordberg H.P."/>
            <person name="Cantor M.N."/>
            <person name="Hua S.X."/>
        </authorList>
    </citation>
    <scope>NUCLEOTIDE SEQUENCE [LARGE SCALE GENOMIC DNA]</scope>
    <source>
        <strain evidence="3 4">UH-Slu-Lm8-n1</strain>
    </source>
</reference>
<dbReference type="PANTHER" id="PTHR44329">
    <property type="entry name" value="SERINE/THREONINE-PROTEIN KINASE TNNI3K-RELATED"/>
    <property type="match status" value="1"/>
</dbReference>
<dbReference type="InterPro" id="IPR000719">
    <property type="entry name" value="Prot_kinase_dom"/>
</dbReference>
<gene>
    <name evidence="3" type="ORF">CY34DRAFT_591843</name>
</gene>
<name>A0A0D0ALZ5_9AGAM</name>
<dbReference type="InParanoid" id="A0A0D0ALZ5"/>
<dbReference type="OrthoDB" id="346907at2759"/>
<dbReference type="AlphaFoldDB" id="A0A0D0ALZ5"/>
<dbReference type="GO" id="GO:0004674">
    <property type="term" value="F:protein serine/threonine kinase activity"/>
    <property type="evidence" value="ECO:0007669"/>
    <property type="project" value="TreeGrafter"/>
</dbReference>
<dbReference type="Gene3D" id="1.10.510.10">
    <property type="entry name" value="Transferase(Phosphotransferase) domain 1"/>
    <property type="match status" value="1"/>
</dbReference>
<evidence type="ECO:0000313" key="3">
    <source>
        <dbReference type="EMBL" id="KIK35262.1"/>
    </source>
</evidence>
<proteinExistence type="predicted"/>
<feature type="region of interest" description="Disordered" evidence="1">
    <location>
        <begin position="1"/>
        <end position="26"/>
    </location>
</feature>
<protein>
    <submittedName>
        <fullName evidence="3">Unplaced genomic scaffold CY34scaffold_513, whole genome shotgun sequence</fullName>
    </submittedName>
</protein>
<evidence type="ECO:0000313" key="4">
    <source>
        <dbReference type="Proteomes" id="UP000054485"/>
    </source>
</evidence>
<dbReference type="PROSITE" id="PS50011">
    <property type="entry name" value="PROTEIN_KINASE_DOM"/>
    <property type="match status" value="1"/>
</dbReference>
<dbReference type="InterPro" id="IPR051681">
    <property type="entry name" value="Ser/Thr_Kinases-Pseudokinases"/>
</dbReference>
<dbReference type="SUPFAM" id="SSF56112">
    <property type="entry name" value="Protein kinase-like (PK-like)"/>
    <property type="match status" value="1"/>
</dbReference>
<dbReference type="InterPro" id="IPR001245">
    <property type="entry name" value="Ser-Thr/Tyr_kinase_cat_dom"/>
</dbReference>
<dbReference type="EMBL" id="KN835644">
    <property type="protein sequence ID" value="KIK35262.1"/>
    <property type="molecule type" value="Genomic_DNA"/>
</dbReference>
<dbReference type="GO" id="GO:0005524">
    <property type="term" value="F:ATP binding"/>
    <property type="evidence" value="ECO:0007669"/>
    <property type="project" value="InterPro"/>
</dbReference>
<dbReference type="Pfam" id="PF07714">
    <property type="entry name" value="PK_Tyr_Ser-Thr"/>
    <property type="match status" value="1"/>
</dbReference>
<reference evidence="4" key="2">
    <citation type="submission" date="2015-01" db="EMBL/GenBank/DDBJ databases">
        <title>Evolutionary Origins and Diversification of the Mycorrhizal Mutualists.</title>
        <authorList>
            <consortium name="DOE Joint Genome Institute"/>
            <consortium name="Mycorrhizal Genomics Consortium"/>
            <person name="Kohler A."/>
            <person name="Kuo A."/>
            <person name="Nagy L.G."/>
            <person name="Floudas D."/>
            <person name="Copeland A."/>
            <person name="Barry K.W."/>
            <person name="Cichocki N."/>
            <person name="Veneault-Fourrey C."/>
            <person name="LaButti K."/>
            <person name="Lindquist E.A."/>
            <person name="Lipzen A."/>
            <person name="Lundell T."/>
            <person name="Morin E."/>
            <person name="Murat C."/>
            <person name="Riley R."/>
            <person name="Ohm R."/>
            <person name="Sun H."/>
            <person name="Tunlid A."/>
            <person name="Henrissat B."/>
            <person name="Grigoriev I.V."/>
            <person name="Hibbett D.S."/>
            <person name="Martin F."/>
        </authorList>
    </citation>
    <scope>NUCLEOTIDE SEQUENCE [LARGE SCALE GENOMIC DNA]</scope>
    <source>
        <strain evidence="4">UH-Slu-Lm8-n1</strain>
    </source>
</reference>
<keyword evidence="4" id="KW-1185">Reference proteome</keyword>
<sequence length="265" mass="29014">MSTSISAPSEISTDEPTSKAGQQPACSSGLLQDLTKELQNRPPFPITCGGYGDIYKCYLARPDGTVPVAVKTIRALQSDNEVTMQKNRKRVRRELKIWGRLKHTSILPLWGVATDFGPYLAMICPWADNGALTGFLERQEDTLTFEGQLADIALGLQYLHSKSVIHGDLTGSNVLIYGNGRACVTDFGLSTMIEEFVGTSYLTSSMRGNIRWAAAELYDIPGEDDAPVSLSAECDVYSFGSIVLQVSSLRSRPKKLSSLCENSRY</sequence>
<dbReference type="PROSITE" id="PS00109">
    <property type="entry name" value="PROTEIN_KINASE_TYR"/>
    <property type="match status" value="1"/>
</dbReference>
<dbReference type="HOGENOM" id="CLU_000288_7_18_1"/>
<dbReference type="Proteomes" id="UP000054485">
    <property type="component" value="Unassembled WGS sequence"/>
</dbReference>
<feature type="domain" description="Protein kinase" evidence="2">
    <location>
        <begin position="40"/>
        <end position="265"/>
    </location>
</feature>
<accession>A0A0D0ALZ5</accession>
<dbReference type="STRING" id="930992.A0A0D0ALZ5"/>
<dbReference type="InterPro" id="IPR008266">
    <property type="entry name" value="Tyr_kinase_AS"/>
</dbReference>
<evidence type="ECO:0000256" key="1">
    <source>
        <dbReference type="SAM" id="MobiDB-lite"/>
    </source>
</evidence>
<evidence type="ECO:0000259" key="2">
    <source>
        <dbReference type="PROSITE" id="PS50011"/>
    </source>
</evidence>
<organism evidence="3 4">
    <name type="scientific">Suillus luteus UH-Slu-Lm8-n1</name>
    <dbReference type="NCBI Taxonomy" id="930992"/>
    <lineage>
        <taxon>Eukaryota</taxon>
        <taxon>Fungi</taxon>
        <taxon>Dikarya</taxon>
        <taxon>Basidiomycota</taxon>
        <taxon>Agaricomycotina</taxon>
        <taxon>Agaricomycetes</taxon>
        <taxon>Agaricomycetidae</taxon>
        <taxon>Boletales</taxon>
        <taxon>Suillineae</taxon>
        <taxon>Suillaceae</taxon>
        <taxon>Suillus</taxon>
    </lineage>
</organism>